<sequence length="221" mass="25444">MSSKQKFEFSPAKNELITDDMILDDLKNVVQKLNVISLTQKIYTQYGQYDCTTVSRRFGTWNKALKLAGLQLSNEVNISDERLFKNLLNLWEHLGKQPTRRDLDNKISEFSQSPYNRRFKSWTDALKLFVIWANDEELSAPKENQNLSVKPKNGRDVSLRLRFQVLRRDNFACVQCGASPAKNPSVELHIDHIMPWSKGGDTVYENLQTLCSKCNLGKSNL</sequence>
<dbReference type="GO" id="GO:0003676">
    <property type="term" value="F:nucleic acid binding"/>
    <property type="evidence" value="ECO:0007669"/>
    <property type="project" value="InterPro"/>
</dbReference>
<protein>
    <recommendedName>
        <fullName evidence="1">HNH nuclease domain-containing protein</fullName>
    </recommendedName>
</protein>
<evidence type="ECO:0000313" key="3">
    <source>
        <dbReference type="Proteomes" id="UP000217349"/>
    </source>
</evidence>
<dbReference type="InterPro" id="IPR003615">
    <property type="entry name" value="HNH_nuc"/>
</dbReference>
<reference evidence="3" key="1">
    <citation type="submission" date="2017-09" db="EMBL/GenBank/DDBJ databases">
        <title>The complete genome of Sulfurospirillum sp. JPD-1.</title>
        <authorList>
            <person name="Goris T."/>
        </authorList>
    </citation>
    <scope>NUCLEOTIDE SEQUENCE [LARGE SCALE GENOMIC DNA]</scope>
    <source>
        <strain evidence="3">JPD-1</strain>
    </source>
</reference>
<dbReference type="Gene3D" id="1.10.30.50">
    <property type="match status" value="1"/>
</dbReference>
<feature type="domain" description="HNH nuclease" evidence="1">
    <location>
        <begin position="160"/>
        <end position="216"/>
    </location>
</feature>
<dbReference type="InterPro" id="IPR002711">
    <property type="entry name" value="HNH"/>
</dbReference>
<dbReference type="AlphaFoldDB" id="A0A290HKY1"/>
<gene>
    <name evidence="2" type="ORF">SJPD1_0229</name>
</gene>
<dbReference type="CDD" id="cd00085">
    <property type="entry name" value="HNHc"/>
    <property type="match status" value="1"/>
</dbReference>
<dbReference type="GO" id="GO:0008270">
    <property type="term" value="F:zinc ion binding"/>
    <property type="evidence" value="ECO:0007669"/>
    <property type="project" value="InterPro"/>
</dbReference>
<evidence type="ECO:0000313" key="2">
    <source>
        <dbReference type="EMBL" id="ATB68358.1"/>
    </source>
</evidence>
<dbReference type="RefSeq" id="WP_096045597.1">
    <property type="nucleotide sequence ID" value="NZ_CP023275.1"/>
</dbReference>
<dbReference type="Proteomes" id="UP000217349">
    <property type="component" value="Chromosome"/>
</dbReference>
<proteinExistence type="predicted"/>
<organism evidence="2 3">
    <name type="scientific">Sulfurospirillum diekertiae</name>
    <dbReference type="NCBI Taxonomy" id="1854492"/>
    <lineage>
        <taxon>Bacteria</taxon>
        <taxon>Pseudomonadati</taxon>
        <taxon>Campylobacterota</taxon>
        <taxon>Epsilonproteobacteria</taxon>
        <taxon>Campylobacterales</taxon>
        <taxon>Sulfurospirillaceae</taxon>
        <taxon>Sulfurospirillum</taxon>
    </lineage>
</organism>
<evidence type="ECO:0000259" key="1">
    <source>
        <dbReference type="SMART" id="SM00507"/>
    </source>
</evidence>
<dbReference type="SMART" id="SM00507">
    <property type="entry name" value="HNHc"/>
    <property type="match status" value="1"/>
</dbReference>
<dbReference type="Pfam" id="PF18780">
    <property type="entry name" value="HNH_repeat"/>
    <property type="match status" value="2"/>
</dbReference>
<accession>A0A290HKY1</accession>
<dbReference type="OrthoDB" id="5292295at2"/>
<dbReference type="GO" id="GO:0004519">
    <property type="term" value="F:endonuclease activity"/>
    <property type="evidence" value="ECO:0007669"/>
    <property type="project" value="InterPro"/>
</dbReference>
<dbReference type="PANTHER" id="PTHR33877:SF2">
    <property type="entry name" value="OS07G0170200 PROTEIN"/>
    <property type="match status" value="1"/>
</dbReference>
<name>A0A290HKY1_9BACT</name>
<dbReference type="Pfam" id="PF01844">
    <property type="entry name" value="HNH"/>
    <property type="match status" value="1"/>
</dbReference>
<dbReference type="InterPro" id="IPR052892">
    <property type="entry name" value="NA-targeting_endonuclease"/>
</dbReference>
<dbReference type="PANTHER" id="PTHR33877">
    <property type="entry name" value="SLL1193 PROTEIN"/>
    <property type="match status" value="1"/>
</dbReference>
<dbReference type="EMBL" id="CP023275">
    <property type="protein sequence ID" value="ATB68358.1"/>
    <property type="molecule type" value="Genomic_DNA"/>
</dbReference>
<dbReference type="KEGG" id="sulj:SJPD1_0229"/>
<dbReference type="InterPro" id="IPR041025">
    <property type="entry name" value="HNH_repeat"/>
</dbReference>